<dbReference type="KEGG" id="nvi:100119902"/>
<dbReference type="SMR" id="A0A7M7QBF9"/>
<proteinExistence type="inferred from homology"/>
<dbReference type="Gene3D" id="3.90.70.10">
    <property type="entry name" value="Cysteine proteinases"/>
    <property type="match status" value="1"/>
</dbReference>
<dbReference type="PROSITE" id="PS00973">
    <property type="entry name" value="USP_2"/>
    <property type="match status" value="1"/>
</dbReference>
<protein>
    <recommendedName>
        <fullName evidence="3">ubiquitinyl hydrolase 1</fullName>
        <ecNumber evidence="3">3.4.19.12</ecNumber>
    </recommendedName>
</protein>
<evidence type="ECO:0000313" key="7">
    <source>
        <dbReference type="EnsemblMetazoa" id="XP_031784862"/>
    </source>
</evidence>
<dbReference type="EnsemblMetazoa" id="XM_031929002">
    <property type="protein sequence ID" value="XP_031784862"/>
    <property type="gene ID" value="LOC100119902"/>
</dbReference>
<dbReference type="GeneID" id="100119902"/>
<dbReference type="InterPro" id="IPR001763">
    <property type="entry name" value="Rhodanese-like_dom"/>
</dbReference>
<evidence type="ECO:0000313" key="8">
    <source>
        <dbReference type="Proteomes" id="UP000002358"/>
    </source>
</evidence>
<dbReference type="PROSITE" id="PS50235">
    <property type="entry name" value="USP_3"/>
    <property type="match status" value="1"/>
</dbReference>
<evidence type="ECO:0000256" key="4">
    <source>
        <dbReference type="SAM" id="MobiDB-lite"/>
    </source>
</evidence>
<dbReference type="PANTHER" id="PTHR21646">
    <property type="entry name" value="UBIQUITIN CARBOXYL-TERMINAL HYDROLASE"/>
    <property type="match status" value="1"/>
</dbReference>
<comment type="similarity">
    <text evidence="2">Belongs to the peptidase C19 family.</text>
</comment>
<evidence type="ECO:0000259" key="6">
    <source>
        <dbReference type="PROSITE" id="PS50235"/>
    </source>
</evidence>
<evidence type="ECO:0000256" key="2">
    <source>
        <dbReference type="ARBA" id="ARBA00009085"/>
    </source>
</evidence>
<dbReference type="RefSeq" id="XP_032455108.1">
    <property type="nucleotide sequence ID" value="XM_032599217.1"/>
</dbReference>
<feature type="region of interest" description="Disordered" evidence="4">
    <location>
        <begin position="329"/>
        <end position="365"/>
    </location>
</feature>
<evidence type="ECO:0000259" key="5">
    <source>
        <dbReference type="PROSITE" id="PS50206"/>
    </source>
</evidence>
<dbReference type="CDD" id="cd02674">
    <property type="entry name" value="Peptidase_C19R"/>
    <property type="match status" value="1"/>
</dbReference>
<feature type="domain" description="USP" evidence="6">
    <location>
        <begin position="673"/>
        <end position="1001"/>
    </location>
</feature>
<dbReference type="InterPro" id="IPR001394">
    <property type="entry name" value="Peptidase_C19_UCH"/>
</dbReference>
<feature type="domain" description="Rhodanese" evidence="5">
    <location>
        <begin position="170"/>
        <end position="294"/>
    </location>
</feature>
<organism evidence="7 8">
    <name type="scientific">Nasonia vitripennis</name>
    <name type="common">Parasitic wasp</name>
    <dbReference type="NCBI Taxonomy" id="7425"/>
    <lineage>
        <taxon>Eukaryota</taxon>
        <taxon>Metazoa</taxon>
        <taxon>Ecdysozoa</taxon>
        <taxon>Arthropoda</taxon>
        <taxon>Hexapoda</taxon>
        <taxon>Insecta</taxon>
        <taxon>Pterygota</taxon>
        <taxon>Neoptera</taxon>
        <taxon>Endopterygota</taxon>
        <taxon>Hymenoptera</taxon>
        <taxon>Apocrita</taxon>
        <taxon>Proctotrupomorpha</taxon>
        <taxon>Chalcidoidea</taxon>
        <taxon>Pteromalidae</taxon>
        <taxon>Pteromalinae</taxon>
        <taxon>Nasonia</taxon>
    </lineage>
</organism>
<dbReference type="FunCoup" id="A0A7M7QBF9">
    <property type="interactions" value="1210"/>
</dbReference>
<dbReference type="InParanoid" id="A0A7M7QBF9"/>
<dbReference type="Pfam" id="PF00443">
    <property type="entry name" value="UCH"/>
    <property type="match status" value="1"/>
</dbReference>
<dbReference type="Proteomes" id="UP000002358">
    <property type="component" value="Chromosome 4"/>
</dbReference>
<dbReference type="PANTHER" id="PTHR21646:SF46">
    <property type="entry name" value="UBIQUITIN CARBOXYL-TERMINAL HYDROLASE"/>
    <property type="match status" value="1"/>
</dbReference>
<dbReference type="InterPro" id="IPR050185">
    <property type="entry name" value="Ub_carboxyl-term_hydrolase"/>
</dbReference>
<dbReference type="GO" id="GO:0004843">
    <property type="term" value="F:cysteine-type deubiquitinase activity"/>
    <property type="evidence" value="ECO:0007669"/>
    <property type="project" value="UniProtKB-EC"/>
</dbReference>
<dbReference type="RefSeq" id="XP_032455107.1">
    <property type="nucleotide sequence ID" value="XM_032599216.1"/>
</dbReference>
<feature type="compositionally biased region" description="Basic and acidic residues" evidence="4">
    <location>
        <begin position="545"/>
        <end position="559"/>
    </location>
</feature>
<evidence type="ECO:0000256" key="3">
    <source>
        <dbReference type="ARBA" id="ARBA00012759"/>
    </source>
</evidence>
<dbReference type="PROSITE" id="PS50206">
    <property type="entry name" value="RHODANESE_3"/>
    <property type="match status" value="1"/>
</dbReference>
<comment type="catalytic activity">
    <reaction evidence="1">
        <text>Thiol-dependent hydrolysis of ester, thioester, amide, peptide and isopeptide bonds formed by the C-terminal Gly of ubiquitin (a 76-residue protein attached to proteins as an intracellular targeting signal).</text>
        <dbReference type="EC" id="3.4.19.12"/>
    </reaction>
</comment>
<dbReference type="PROSITE" id="PS00972">
    <property type="entry name" value="USP_1"/>
    <property type="match status" value="1"/>
</dbReference>
<dbReference type="SUPFAM" id="SSF54001">
    <property type="entry name" value="Cysteine proteinases"/>
    <property type="match status" value="1"/>
</dbReference>
<keyword evidence="8" id="KW-1185">Reference proteome</keyword>
<feature type="region of interest" description="Disordered" evidence="4">
    <location>
        <begin position="387"/>
        <end position="410"/>
    </location>
</feature>
<feature type="compositionally biased region" description="Low complexity" evidence="4">
    <location>
        <begin position="354"/>
        <end position="365"/>
    </location>
</feature>
<dbReference type="SUPFAM" id="SSF52821">
    <property type="entry name" value="Rhodanese/Cell cycle control phosphatase"/>
    <property type="match status" value="1"/>
</dbReference>
<dbReference type="EnsemblMetazoa" id="XM_032599216">
    <property type="protein sequence ID" value="XP_032455107"/>
    <property type="gene ID" value="LOC100119902"/>
</dbReference>
<dbReference type="InterPro" id="IPR028889">
    <property type="entry name" value="USP"/>
</dbReference>
<feature type="compositionally biased region" description="Low complexity" evidence="4">
    <location>
        <begin position="390"/>
        <end position="402"/>
    </location>
</feature>
<feature type="region of interest" description="Disordered" evidence="4">
    <location>
        <begin position="545"/>
        <end position="571"/>
    </location>
</feature>
<dbReference type="EC" id="3.4.19.12" evidence="3"/>
<feature type="region of interest" description="Disordered" evidence="4">
    <location>
        <begin position="501"/>
        <end position="523"/>
    </location>
</feature>
<dbReference type="Gene3D" id="3.40.250.10">
    <property type="entry name" value="Rhodanese-like domain"/>
    <property type="match status" value="1"/>
</dbReference>
<dbReference type="SMART" id="SM00450">
    <property type="entry name" value="RHOD"/>
    <property type="match status" value="1"/>
</dbReference>
<dbReference type="Pfam" id="PF00581">
    <property type="entry name" value="Rhodanese"/>
    <property type="match status" value="1"/>
</dbReference>
<evidence type="ECO:0000256" key="1">
    <source>
        <dbReference type="ARBA" id="ARBA00000707"/>
    </source>
</evidence>
<dbReference type="OrthoDB" id="292964at2759"/>
<dbReference type="RefSeq" id="XP_031784862.1">
    <property type="nucleotide sequence ID" value="XM_031929002.1"/>
</dbReference>
<dbReference type="InterPro" id="IPR036873">
    <property type="entry name" value="Rhodanese-like_dom_sf"/>
</dbReference>
<dbReference type="EnsemblMetazoa" id="XM_032599217">
    <property type="protein sequence ID" value="XP_032455108"/>
    <property type="gene ID" value="LOC100119902"/>
</dbReference>
<name>A0A7M7QBF9_NASVI</name>
<dbReference type="GO" id="GO:0016579">
    <property type="term" value="P:protein deubiquitination"/>
    <property type="evidence" value="ECO:0007669"/>
    <property type="project" value="InterPro"/>
</dbReference>
<dbReference type="InterPro" id="IPR038765">
    <property type="entry name" value="Papain-like_cys_pep_sf"/>
</dbReference>
<accession>A0A7M7QBF9</accession>
<dbReference type="InterPro" id="IPR018200">
    <property type="entry name" value="USP_CS"/>
</dbReference>
<reference evidence="7" key="1">
    <citation type="submission" date="2021-01" db="UniProtKB">
        <authorList>
            <consortium name="EnsemblMetazoa"/>
        </authorList>
    </citation>
    <scope>IDENTIFICATION</scope>
</reference>
<sequence>MQNMDPAIVAELNEKYRNLNKEVLKLNFKGRKPEHIYERLPKIYASGSEAKEANKHDQAYIFFKRWIACVDWLKGQHLNKEVITKFFSNDKVEDVKKLLQEVSNSIQLECEIKPKGPQIKDSHTNSVNENFNDLELRLPETPNDEPQPKENDEITCADLFNILNQGIRSSEKRLLIIDVRKEEDYLESKIPFPENIVHIPAEKIQPNKSPDFYRYLLIDDNLALDRYAKRSAKDIDIIVLMDSNSSLNSMNVKSPISMFKKSLKECDKNTKYKRIAILKGGFEEWIKTYPAFVTDPVKKELSPTPSTPDSSVSSFNASYSFLNISQSREETTSPILSGRHPTGPRVKDPSNANSQVSSRSDKSSSSLYNHLLVPYQKVLASSTIANGKYTHPTTQPSQNNNPTAPPPPNCISDKQLLISNNMKEAKVVIEKLKPQVDRSKKPTLGGKPTMPTTNQLEKELSDTQYSILQYEKKLQKGMQNNWAREQLETLRKKEQEIMVKLGRTRNTRSADGNPGKLYPELSLSSMTLEPRTRATRLSKLNLSEEKENIPKPPIKDKIEPMIVDPQPPLTPAHMEVDEEETIRREPLKSENVSINPGLKRSHSSPNLVLQVKKLKANHQNGPKSIPAVNRSLKPNLVPKNVSRTRIPSAISSKGRELRLEPIFSSIKLHPGITGLKNLGNSCYMNSIIQCLSNTVYLAKYFNDNKYTDHLNRNIDKVARGYVAEEVAQVIKALWRGQYKSISPRDLKNVIGQYKMQFENFDQQDSHEFLMFLLDWMHNDLKQKIKTRYDRALTIAETEWEKSMNGQSSVISKLFFGQLRSTIECLYCNQNSTTYETFNSLTMSLPTTNKCTLDECVKKFVSGQRVSGWKCPNCKVPREGMKKFDIAKLPHIIVIHLNRFGETSGWLEKKNTAVDFPLTNFIMRHYVVQDNDNFNNSQSYNYNLYAMSNHYGTMEGGHYTAYCKSNHQNKWYKYDDHTVSEVQANVVKNQSTSAYLLFYALASAENYLNS</sequence>
<dbReference type="AlphaFoldDB" id="A0A7M7QBF9"/>